<dbReference type="PROSITE" id="PS51764">
    <property type="entry name" value="GH26"/>
    <property type="match status" value="1"/>
</dbReference>
<organism evidence="6 7">
    <name type="scientific">Planomonospora venezuelensis</name>
    <dbReference type="NCBI Taxonomy" id="1999"/>
    <lineage>
        <taxon>Bacteria</taxon>
        <taxon>Bacillati</taxon>
        <taxon>Actinomycetota</taxon>
        <taxon>Actinomycetes</taxon>
        <taxon>Streptosporangiales</taxon>
        <taxon>Streptosporangiaceae</taxon>
        <taxon>Planomonospora</taxon>
    </lineage>
</organism>
<dbReference type="InterPro" id="IPR022790">
    <property type="entry name" value="GH26_dom"/>
</dbReference>
<evidence type="ECO:0000259" key="5">
    <source>
        <dbReference type="PROSITE" id="PS51764"/>
    </source>
</evidence>
<protein>
    <recommendedName>
        <fullName evidence="5">GH26 domain-containing protein</fullName>
    </recommendedName>
</protein>
<feature type="compositionally biased region" description="Low complexity" evidence="4">
    <location>
        <begin position="349"/>
        <end position="361"/>
    </location>
</feature>
<feature type="region of interest" description="Disordered" evidence="4">
    <location>
        <begin position="323"/>
        <end position="400"/>
    </location>
</feature>
<comment type="caution">
    <text evidence="6">The sequence shown here is derived from an EMBL/GenBank/DDBJ whole genome shotgun (WGS) entry which is preliminary data.</text>
</comment>
<dbReference type="InterPro" id="IPR017853">
    <property type="entry name" value="GH"/>
</dbReference>
<comment type="similarity">
    <text evidence="3">Belongs to the glycosyl hydrolase 26 family.</text>
</comment>
<sequence length="400" mass="43248">MRIGKAHLRGLIAAAAFLGVLVLPATITGGDRGPSGRTASFGVFLASDARGTERLPAFESWLGDLETTVGRTYLPGENWLALRGPDFILDPWIRWRAEKPGRILALNVPMIAPNEGSLPDAAVAALLGAGAKGVFDLVFRTLAARLVDGGAADTIIVLGWEMNGTTYSSRCAPDPGAWKAYWRRIVATMRAVPGQRFRFDFAPSRGPDAIPWPECYPGDDVVDIIGMDTYDQPPGETFADYVGQPYGMRYHADFARAHGKPISFPEWGLFRRGDRPEYVRGMLEWISSHDVVYHSISDYCPHGVWQCPANPESAVVFRRYLERPPAEPGTPPGPGRPAAPAEEPPYPAVAPVAPAPARATPPIFPMIPDVSAASRPSETRRSKSPARRTPASPSSRASAG</sequence>
<dbReference type="AlphaFoldDB" id="A0A841CVX6"/>
<evidence type="ECO:0000256" key="2">
    <source>
        <dbReference type="ARBA" id="ARBA00023295"/>
    </source>
</evidence>
<dbReference type="Pfam" id="PF02156">
    <property type="entry name" value="Glyco_hydro_26"/>
    <property type="match status" value="1"/>
</dbReference>
<dbReference type="GO" id="GO:0004553">
    <property type="term" value="F:hydrolase activity, hydrolyzing O-glycosyl compounds"/>
    <property type="evidence" value="ECO:0007669"/>
    <property type="project" value="InterPro"/>
</dbReference>
<evidence type="ECO:0000256" key="3">
    <source>
        <dbReference type="PROSITE-ProRule" id="PRU01100"/>
    </source>
</evidence>
<reference evidence="6 7" key="1">
    <citation type="submission" date="2020-08" db="EMBL/GenBank/DDBJ databases">
        <title>Genomic Encyclopedia of Type Strains, Phase III (KMG-III): the genomes of soil and plant-associated and newly described type strains.</title>
        <authorList>
            <person name="Whitman W."/>
        </authorList>
    </citation>
    <scope>NUCLEOTIDE SEQUENCE [LARGE SCALE GENOMIC DNA]</scope>
    <source>
        <strain evidence="6 7">CECT 3303</strain>
    </source>
</reference>
<evidence type="ECO:0000256" key="1">
    <source>
        <dbReference type="ARBA" id="ARBA00022801"/>
    </source>
</evidence>
<feature type="domain" description="GH26" evidence="5">
    <location>
        <begin position="12"/>
        <end position="319"/>
    </location>
</feature>
<gene>
    <name evidence="6" type="ORF">FHS22_001320</name>
</gene>
<name>A0A841CVX6_PLAVE</name>
<evidence type="ECO:0000313" key="6">
    <source>
        <dbReference type="EMBL" id="MBB5962061.1"/>
    </source>
</evidence>
<dbReference type="SUPFAM" id="SSF51445">
    <property type="entry name" value="(Trans)glycosidases"/>
    <property type="match status" value="1"/>
</dbReference>
<keyword evidence="1 3" id="KW-0378">Hydrolase</keyword>
<dbReference type="EMBL" id="JACHJJ010000003">
    <property type="protein sequence ID" value="MBB5962061.1"/>
    <property type="molecule type" value="Genomic_DNA"/>
</dbReference>
<proteinExistence type="inferred from homology"/>
<keyword evidence="7" id="KW-1185">Reference proteome</keyword>
<evidence type="ECO:0000256" key="4">
    <source>
        <dbReference type="SAM" id="MobiDB-lite"/>
    </source>
</evidence>
<accession>A0A841CVX6</accession>
<keyword evidence="2 3" id="KW-0326">Glycosidase</keyword>
<feature type="compositionally biased region" description="Low complexity" evidence="4">
    <location>
        <begin position="387"/>
        <end position="400"/>
    </location>
</feature>
<feature type="compositionally biased region" description="Pro residues" evidence="4">
    <location>
        <begin position="326"/>
        <end position="348"/>
    </location>
</feature>
<dbReference type="Gene3D" id="3.20.20.80">
    <property type="entry name" value="Glycosidases"/>
    <property type="match status" value="1"/>
</dbReference>
<evidence type="ECO:0000313" key="7">
    <source>
        <dbReference type="Proteomes" id="UP000562352"/>
    </source>
</evidence>
<dbReference type="RefSeq" id="WP_260407719.1">
    <property type="nucleotide sequence ID" value="NZ_BAAAWZ010000001.1"/>
</dbReference>
<feature type="active site" description="Proton donor" evidence="3">
    <location>
        <position position="161"/>
    </location>
</feature>
<feature type="active site" description="Nucleophile" evidence="3">
    <location>
        <position position="266"/>
    </location>
</feature>
<dbReference type="Proteomes" id="UP000562352">
    <property type="component" value="Unassembled WGS sequence"/>
</dbReference>